<evidence type="ECO:0000313" key="1">
    <source>
        <dbReference type="EMBL" id="KIJ64752.1"/>
    </source>
</evidence>
<keyword evidence="2" id="KW-1185">Reference proteome</keyword>
<evidence type="ECO:0000313" key="2">
    <source>
        <dbReference type="Proteomes" id="UP000053820"/>
    </source>
</evidence>
<organism evidence="1 2">
    <name type="scientific">Hydnomerulius pinastri MD-312</name>
    <dbReference type="NCBI Taxonomy" id="994086"/>
    <lineage>
        <taxon>Eukaryota</taxon>
        <taxon>Fungi</taxon>
        <taxon>Dikarya</taxon>
        <taxon>Basidiomycota</taxon>
        <taxon>Agaricomycotina</taxon>
        <taxon>Agaricomycetes</taxon>
        <taxon>Agaricomycetidae</taxon>
        <taxon>Boletales</taxon>
        <taxon>Boletales incertae sedis</taxon>
        <taxon>Leucogyrophana</taxon>
    </lineage>
</organism>
<gene>
    <name evidence="1" type="ORF">HYDPIDRAFT_111347</name>
</gene>
<dbReference type="HOGENOM" id="CLU_788844_0_0_1"/>
<proteinExistence type="predicted"/>
<protein>
    <recommendedName>
        <fullName evidence="3">F-box domain-containing protein</fullName>
    </recommendedName>
</protein>
<dbReference type="AlphaFoldDB" id="A0A0C9WG38"/>
<dbReference type="Gene3D" id="1.20.1280.50">
    <property type="match status" value="1"/>
</dbReference>
<dbReference type="OrthoDB" id="2269034at2759"/>
<name>A0A0C9WG38_9AGAM</name>
<dbReference type="Proteomes" id="UP000053820">
    <property type="component" value="Unassembled WGS sequence"/>
</dbReference>
<evidence type="ECO:0008006" key="3">
    <source>
        <dbReference type="Google" id="ProtNLM"/>
    </source>
</evidence>
<dbReference type="EMBL" id="KN839845">
    <property type="protein sequence ID" value="KIJ64752.1"/>
    <property type="molecule type" value="Genomic_DNA"/>
</dbReference>
<sequence length="395" mass="44414">MSLIIAKDKRANMLEAEEELHGPSLTHTTPITRLPIELLQDIFLQCTQITPLGLTQGADADIRFLQPDPAEAPLLFTQVCKLWRTVATSTPELWVSIQLSRHAYPAAPEQALQSLCSMVKAWLSNSQNLPLKIHLEGDVGCIRHGELGEAQLMPPSLWDGILPIFISHASHWSTIIFPRTLAEYLFARDVCTPMLKTFSSQSWTPYWLPSTGILHTARDLTCLRLQMIRPEVLAEGSVSRGLRYLSLTNCFDPADLFDILEYFPELLSLHVGSSTLGYLHYKPVKHITHHKLEYFAVPQILVSPEVLDLISFPSLRKLIVQGPWTVSHVRCVASMLSRSACLLQILEFCDNGDEISQLGAQVEAKRLFEFTPLVRIGKVDLYRPTSLKIVYTPVL</sequence>
<accession>A0A0C9WG38</accession>
<reference evidence="1 2" key="1">
    <citation type="submission" date="2014-04" db="EMBL/GenBank/DDBJ databases">
        <title>Evolutionary Origins and Diversification of the Mycorrhizal Mutualists.</title>
        <authorList>
            <consortium name="DOE Joint Genome Institute"/>
            <consortium name="Mycorrhizal Genomics Consortium"/>
            <person name="Kohler A."/>
            <person name="Kuo A."/>
            <person name="Nagy L.G."/>
            <person name="Floudas D."/>
            <person name="Copeland A."/>
            <person name="Barry K.W."/>
            <person name="Cichocki N."/>
            <person name="Veneault-Fourrey C."/>
            <person name="LaButti K."/>
            <person name="Lindquist E.A."/>
            <person name="Lipzen A."/>
            <person name="Lundell T."/>
            <person name="Morin E."/>
            <person name="Murat C."/>
            <person name="Riley R."/>
            <person name="Ohm R."/>
            <person name="Sun H."/>
            <person name="Tunlid A."/>
            <person name="Henrissat B."/>
            <person name="Grigoriev I.V."/>
            <person name="Hibbett D.S."/>
            <person name="Martin F."/>
        </authorList>
    </citation>
    <scope>NUCLEOTIDE SEQUENCE [LARGE SCALE GENOMIC DNA]</scope>
    <source>
        <strain evidence="1 2">MD-312</strain>
    </source>
</reference>